<dbReference type="Pfam" id="PF03147">
    <property type="entry name" value="FDX-ACB"/>
    <property type="match status" value="1"/>
</dbReference>
<comment type="similarity">
    <text evidence="2">Belongs to the class-II aminoacyl-tRNA synthetase family.</text>
</comment>
<keyword evidence="5" id="KW-0547">Nucleotide-binding</keyword>
<evidence type="ECO:0000256" key="11">
    <source>
        <dbReference type="ARBA" id="ARBA00031194"/>
    </source>
</evidence>
<keyword evidence="8" id="KW-0809">Transit peptide</keyword>
<evidence type="ECO:0000256" key="1">
    <source>
        <dbReference type="ARBA" id="ARBA00004305"/>
    </source>
</evidence>
<dbReference type="SUPFAM" id="SSF54991">
    <property type="entry name" value="Anticodon-binding domain of PheRS"/>
    <property type="match status" value="1"/>
</dbReference>
<dbReference type="InterPro" id="IPR002319">
    <property type="entry name" value="Phenylalanyl-tRNA_Synthase"/>
</dbReference>
<name>A0A517LDI6_9PEZI</name>
<dbReference type="Gene3D" id="3.30.70.380">
    <property type="entry name" value="Ferrodoxin-fold anticodon-binding domain"/>
    <property type="match status" value="1"/>
</dbReference>
<evidence type="ECO:0000256" key="2">
    <source>
        <dbReference type="ARBA" id="ARBA00008226"/>
    </source>
</evidence>
<evidence type="ECO:0000259" key="16">
    <source>
        <dbReference type="PROSITE" id="PS51447"/>
    </source>
</evidence>
<evidence type="ECO:0000256" key="4">
    <source>
        <dbReference type="ARBA" id="ARBA00022598"/>
    </source>
</evidence>
<evidence type="ECO:0000259" key="15">
    <source>
        <dbReference type="PROSITE" id="PS50862"/>
    </source>
</evidence>
<evidence type="ECO:0000256" key="13">
    <source>
        <dbReference type="ARBA" id="ARBA00057761"/>
    </source>
</evidence>
<dbReference type="GO" id="GO:0004826">
    <property type="term" value="F:phenylalanine-tRNA ligase activity"/>
    <property type="evidence" value="ECO:0007669"/>
    <property type="project" value="UniProtKB-EC"/>
</dbReference>
<dbReference type="InterPro" id="IPR045864">
    <property type="entry name" value="aa-tRNA-synth_II/BPL/LPL"/>
</dbReference>
<dbReference type="OrthoDB" id="4457at2759"/>
<dbReference type="STRING" id="50376.A0A517LDI6"/>
<comment type="subcellular location">
    <subcellularLocation>
        <location evidence="1">Mitochondrion matrix</location>
    </subcellularLocation>
</comment>
<dbReference type="PANTHER" id="PTHR11538">
    <property type="entry name" value="PHENYLALANYL-TRNA SYNTHETASE"/>
    <property type="match status" value="1"/>
</dbReference>
<evidence type="ECO:0000256" key="8">
    <source>
        <dbReference type="ARBA" id="ARBA00022946"/>
    </source>
</evidence>
<keyword evidence="7" id="KW-0648">Protein biosynthesis</keyword>
<dbReference type="SMART" id="SM00896">
    <property type="entry name" value="FDX-ACB"/>
    <property type="match status" value="1"/>
</dbReference>
<protein>
    <recommendedName>
        <fullName evidence="14">Phenylalanine--tRNA ligase, mitochondrial</fullName>
        <ecNumber evidence="3">6.1.1.20</ecNumber>
    </recommendedName>
    <alternativeName>
        <fullName evidence="11">Phenylalanyl-tRNA synthetase</fullName>
    </alternativeName>
</protein>
<keyword evidence="10" id="KW-0030">Aminoacyl-tRNA synthetase</keyword>
<keyword evidence="9" id="KW-0496">Mitochondrion</keyword>
<evidence type="ECO:0000256" key="6">
    <source>
        <dbReference type="ARBA" id="ARBA00022840"/>
    </source>
</evidence>
<dbReference type="AlphaFoldDB" id="A0A517LDI6"/>
<feature type="domain" description="Aminoacyl-transfer RNA synthetases class-II family profile" evidence="15">
    <location>
        <begin position="124"/>
        <end position="331"/>
    </location>
</feature>
<evidence type="ECO:0000256" key="10">
    <source>
        <dbReference type="ARBA" id="ARBA00023146"/>
    </source>
</evidence>
<feature type="domain" description="FDX-ACB" evidence="16">
    <location>
        <begin position="333"/>
        <end position="436"/>
    </location>
</feature>
<dbReference type="InterPro" id="IPR004530">
    <property type="entry name" value="Phe-tRNA-synth_IIc_mito"/>
</dbReference>
<evidence type="ECO:0000256" key="9">
    <source>
        <dbReference type="ARBA" id="ARBA00023128"/>
    </source>
</evidence>
<evidence type="ECO:0000256" key="7">
    <source>
        <dbReference type="ARBA" id="ARBA00022917"/>
    </source>
</evidence>
<accession>A0A517LDI6</accession>
<proteinExistence type="inferred from homology"/>
<keyword evidence="6" id="KW-0067">ATP-binding</keyword>
<dbReference type="EMBL" id="CP042194">
    <property type="protein sequence ID" value="QDS73646.1"/>
    <property type="molecule type" value="Genomic_DNA"/>
</dbReference>
<dbReference type="NCBIfam" id="TIGR00469">
    <property type="entry name" value="pheS_mito"/>
    <property type="match status" value="1"/>
</dbReference>
<evidence type="ECO:0000313" key="17">
    <source>
        <dbReference type="EMBL" id="QDS73646.1"/>
    </source>
</evidence>
<dbReference type="FunFam" id="3.30.70.380:FF:000002">
    <property type="entry name" value="phenylalanine--tRNA ligase, mitochondrial"/>
    <property type="match status" value="1"/>
</dbReference>
<reference evidence="17 18" key="1">
    <citation type="submission" date="2019-07" db="EMBL/GenBank/DDBJ databases">
        <title>Finished genome of Venturia effusa.</title>
        <authorList>
            <person name="Young C.A."/>
            <person name="Cox M.P."/>
            <person name="Ganley A.R.D."/>
            <person name="David W.J."/>
        </authorList>
    </citation>
    <scope>NUCLEOTIDE SEQUENCE [LARGE SCALE GENOMIC DNA]</scope>
    <source>
        <strain evidence="18">albino</strain>
    </source>
</reference>
<dbReference type="GO" id="GO:0000049">
    <property type="term" value="F:tRNA binding"/>
    <property type="evidence" value="ECO:0007669"/>
    <property type="project" value="InterPro"/>
</dbReference>
<dbReference type="Proteomes" id="UP000316270">
    <property type="component" value="Chromosome 10"/>
</dbReference>
<dbReference type="InterPro" id="IPR005121">
    <property type="entry name" value="Fdx_antiC-bd"/>
</dbReference>
<dbReference type="Pfam" id="PF01409">
    <property type="entry name" value="tRNA-synt_2d"/>
    <property type="match status" value="2"/>
</dbReference>
<dbReference type="Gene3D" id="3.30.930.10">
    <property type="entry name" value="Bira Bifunctional Protein, Domain 2"/>
    <property type="match status" value="1"/>
</dbReference>
<dbReference type="PROSITE" id="PS50862">
    <property type="entry name" value="AA_TRNA_LIGASE_II"/>
    <property type="match status" value="1"/>
</dbReference>
<dbReference type="SUPFAM" id="SSF55681">
    <property type="entry name" value="Class II aaRS and biotin synthetases"/>
    <property type="match status" value="1"/>
</dbReference>
<dbReference type="InterPro" id="IPR006195">
    <property type="entry name" value="aa-tRNA-synth_II"/>
</dbReference>
<keyword evidence="4" id="KW-0436">Ligase</keyword>
<comment type="function">
    <text evidence="13">Is responsible for the charging of tRNA(Phe) with phenylalanine in mitochondrial translation.</text>
</comment>
<dbReference type="EC" id="6.1.1.20" evidence="3"/>
<evidence type="ECO:0000313" key="18">
    <source>
        <dbReference type="Proteomes" id="UP000316270"/>
    </source>
</evidence>
<dbReference type="CDD" id="cd00496">
    <property type="entry name" value="PheRS_alpha_core"/>
    <property type="match status" value="1"/>
</dbReference>
<comment type="catalytic activity">
    <reaction evidence="12">
        <text>tRNA(Phe) + L-phenylalanine + ATP = L-phenylalanyl-tRNA(Phe) + AMP + diphosphate + H(+)</text>
        <dbReference type="Rhea" id="RHEA:19413"/>
        <dbReference type="Rhea" id="RHEA-COMP:9668"/>
        <dbReference type="Rhea" id="RHEA-COMP:9699"/>
        <dbReference type="ChEBI" id="CHEBI:15378"/>
        <dbReference type="ChEBI" id="CHEBI:30616"/>
        <dbReference type="ChEBI" id="CHEBI:33019"/>
        <dbReference type="ChEBI" id="CHEBI:58095"/>
        <dbReference type="ChEBI" id="CHEBI:78442"/>
        <dbReference type="ChEBI" id="CHEBI:78531"/>
        <dbReference type="ChEBI" id="CHEBI:456215"/>
        <dbReference type="EC" id="6.1.1.20"/>
    </reaction>
</comment>
<dbReference type="GO" id="GO:0005524">
    <property type="term" value="F:ATP binding"/>
    <property type="evidence" value="ECO:0007669"/>
    <property type="project" value="UniProtKB-KW"/>
</dbReference>
<dbReference type="PANTHER" id="PTHR11538:SF41">
    <property type="entry name" value="PHENYLALANINE--TRNA LIGASE, MITOCHONDRIAL"/>
    <property type="match status" value="1"/>
</dbReference>
<dbReference type="FunFam" id="3.30.930.10:FF:000053">
    <property type="entry name" value="Phenylalanyl-tRNA synthetase mitochondrial"/>
    <property type="match status" value="1"/>
</dbReference>
<dbReference type="InterPro" id="IPR036690">
    <property type="entry name" value="Fdx_antiC-bd_sf"/>
</dbReference>
<evidence type="ECO:0000256" key="12">
    <source>
        <dbReference type="ARBA" id="ARBA00049255"/>
    </source>
</evidence>
<evidence type="ECO:0000256" key="14">
    <source>
        <dbReference type="ARBA" id="ARBA00073229"/>
    </source>
</evidence>
<keyword evidence="18" id="KW-1185">Reference proteome</keyword>
<dbReference type="GO" id="GO:0006432">
    <property type="term" value="P:phenylalanyl-tRNA aminoacylation"/>
    <property type="evidence" value="ECO:0007669"/>
    <property type="project" value="InterPro"/>
</dbReference>
<evidence type="ECO:0000256" key="3">
    <source>
        <dbReference type="ARBA" id="ARBA00012814"/>
    </source>
</evidence>
<dbReference type="PROSITE" id="PS51447">
    <property type="entry name" value="FDX_ACB"/>
    <property type="match status" value="1"/>
</dbReference>
<sequence>MGAGTKTKVQIDGREYETDEWMNAPPSIISAVSRRLHLQTNHPLSITRQLIEKKFPDFNYHNTLFPVVTTAQNFDSLGIPLGHSGRSRTDTYYINKETVLRTHTSAHQADTFRSNESDGFLITADVYRRDAIDRTHYPAFHQMEGALTWDRNKLPERMTLAEKVWEDFEKLPKHSIEVEDPNPTFHAANPLQDSHNANEVEAIAAHLKRSIENVVIDIFTRAQDSTATAATPREPLKIRWIEAYFPFTSPSWELEVLYQGKWLELLGCGVVKQEILSNAGVPSRSGWAFGIGLERIAMLLFNVPDIRLFWSKDPRFLAQFSQDGEIRKFIPFSNKPPCYKDISFWLPSSTSSAGQDALKREVHDNDIMEVVREVAGDLVEDVEPGEPFVHPKTGRKSLFYRINYRSLERTLTNVEVNKLHTAIGEKLVGAFGVELR</sequence>
<dbReference type="GO" id="GO:0005759">
    <property type="term" value="C:mitochondrial matrix"/>
    <property type="evidence" value="ECO:0007669"/>
    <property type="project" value="UniProtKB-SubCell"/>
</dbReference>
<evidence type="ECO:0000256" key="5">
    <source>
        <dbReference type="ARBA" id="ARBA00022741"/>
    </source>
</evidence>
<gene>
    <name evidence="17" type="ORF">FKW77_002383</name>
</gene>
<organism evidence="17 18">
    <name type="scientific">Venturia effusa</name>
    <dbReference type="NCBI Taxonomy" id="50376"/>
    <lineage>
        <taxon>Eukaryota</taxon>
        <taxon>Fungi</taxon>
        <taxon>Dikarya</taxon>
        <taxon>Ascomycota</taxon>
        <taxon>Pezizomycotina</taxon>
        <taxon>Dothideomycetes</taxon>
        <taxon>Pleosporomycetidae</taxon>
        <taxon>Venturiales</taxon>
        <taxon>Venturiaceae</taxon>
        <taxon>Venturia</taxon>
    </lineage>
</organism>